<reference evidence="1" key="1">
    <citation type="submission" date="2019-10" db="EMBL/GenBank/DDBJ databases">
        <title>Description of Paenibacillus glebae sp. nov.</title>
        <authorList>
            <person name="Carlier A."/>
            <person name="Qi S."/>
        </authorList>
    </citation>
    <scope>NUCLEOTIDE SEQUENCE</scope>
    <source>
        <strain evidence="1">LMG 31456</strain>
    </source>
</reference>
<gene>
    <name evidence="1" type="ORF">GC093_07830</name>
</gene>
<evidence type="ECO:0000313" key="1">
    <source>
        <dbReference type="EMBL" id="NOU93138.1"/>
    </source>
</evidence>
<keyword evidence="2" id="KW-1185">Reference proteome</keyword>
<proteinExistence type="predicted"/>
<dbReference type="EMBL" id="WHOD01000038">
    <property type="protein sequence ID" value="NOU93138.1"/>
    <property type="molecule type" value="Genomic_DNA"/>
</dbReference>
<organism evidence="1 2">
    <name type="scientific">Paenibacillus foliorum</name>
    <dbReference type="NCBI Taxonomy" id="2654974"/>
    <lineage>
        <taxon>Bacteria</taxon>
        <taxon>Bacillati</taxon>
        <taxon>Bacillota</taxon>
        <taxon>Bacilli</taxon>
        <taxon>Bacillales</taxon>
        <taxon>Paenibacillaceae</taxon>
        <taxon>Paenibacillus</taxon>
    </lineage>
</organism>
<name>A0A972GS12_9BACL</name>
<accession>A0A972GS12</accession>
<comment type="caution">
    <text evidence="1">The sequence shown here is derived from an EMBL/GenBank/DDBJ whole genome shotgun (WGS) entry which is preliminary data.</text>
</comment>
<dbReference type="Proteomes" id="UP000641588">
    <property type="component" value="Unassembled WGS sequence"/>
</dbReference>
<evidence type="ECO:0000313" key="2">
    <source>
        <dbReference type="Proteomes" id="UP000641588"/>
    </source>
</evidence>
<protein>
    <submittedName>
        <fullName evidence="1">Uncharacterized protein</fullName>
    </submittedName>
</protein>
<sequence length="98" mass="11728">MDEFIQFVVNEAKKLNKQFFLDSGEGRDYEDPKTGWYIEDLSGWLFDLNDEDTIKRFIITQGSVYFEGYKENYIFVKWDINELGNIEIQFITSDLDKF</sequence>
<dbReference type="AlphaFoldDB" id="A0A972GS12"/>
<dbReference type="RefSeq" id="WP_171651339.1">
    <property type="nucleotide sequence ID" value="NZ_WHOD01000038.1"/>
</dbReference>